<dbReference type="Proteomes" id="UP000812440">
    <property type="component" value="Chromosome 8_10"/>
</dbReference>
<accession>A0A8T2K0X8</accession>
<feature type="coiled-coil region" evidence="1">
    <location>
        <begin position="215"/>
        <end position="286"/>
    </location>
</feature>
<comment type="caution">
    <text evidence="2">The sequence shown here is derived from an EMBL/GenBank/DDBJ whole genome shotgun (WGS) entry which is preliminary data.</text>
</comment>
<name>A0A8T2K0X8_9PIPI</name>
<proteinExistence type="predicted"/>
<evidence type="ECO:0008006" key="4">
    <source>
        <dbReference type="Google" id="ProtNLM"/>
    </source>
</evidence>
<dbReference type="OrthoDB" id="5985715at2759"/>
<evidence type="ECO:0000313" key="2">
    <source>
        <dbReference type="EMBL" id="KAG8448311.1"/>
    </source>
</evidence>
<organism evidence="2 3">
    <name type="scientific">Hymenochirus boettgeri</name>
    <name type="common">Congo dwarf clawed frog</name>
    <dbReference type="NCBI Taxonomy" id="247094"/>
    <lineage>
        <taxon>Eukaryota</taxon>
        <taxon>Metazoa</taxon>
        <taxon>Chordata</taxon>
        <taxon>Craniata</taxon>
        <taxon>Vertebrata</taxon>
        <taxon>Euteleostomi</taxon>
        <taxon>Amphibia</taxon>
        <taxon>Batrachia</taxon>
        <taxon>Anura</taxon>
        <taxon>Pipoidea</taxon>
        <taxon>Pipidae</taxon>
        <taxon>Pipinae</taxon>
        <taxon>Hymenochirus</taxon>
    </lineage>
</organism>
<dbReference type="PANTHER" id="PTHR48251">
    <property type="entry name" value="COILED-COIL DOMAIN-CONTAINING PROTEIN 160"/>
    <property type="match status" value="1"/>
</dbReference>
<protein>
    <recommendedName>
        <fullName evidence="4">Coiled-coil domain-containing protein 160</fullName>
    </recommendedName>
</protein>
<evidence type="ECO:0000256" key="1">
    <source>
        <dbReference type="SAM" id="Coils"/>
    </source>
</evidence>
<keyword evidence="1" id="KW-0175">Coiled coil</keyword>
<evidence type="ECO:0000313" key="3">
    <source>
        <dbReference type="Proteomes" id="UP000812440"/>
    </source>
</evidence>
<keyword evidence="3" id="KW-1185">Reference proteome</keyword>
<feature type="coiled-coil region" evidence="1">
    <location>
        <begin position="138"/>
        <end position="165"/>
    </location>
</feature>
<dbReference type="EMBL" id="JAACNH010000003">
    <property type="protein sequence ID" value="KAG8448311.1"/>
    <property type="molecule type" value="Genomic_DNA"/>
</dbReference>
<reference evidence="2" key="1">
    <citation type="thesis" date="2020" institute="ProQuest LLC" country="789 East Eisenhower Parkway, Ann Arbor, MI, USA">
        <title>Comparative Genomics and Chromosome Evolution.</title>
        <authorList>
            <person name="Mudd A.B."/>
        </authorList>
    </citation>
    <scope>NUCLEOTIDE SEQUENCE</scope>
    <source>
        <strain evidence="2">Female2</strain>
        <tissue evidence="2">Blood</tissue>
    </source>
</reference>
<dbReference type="AlphaFoldDB" id="A0A8T2K0X8"/>
<gene>
    <name evidence="2" type="ORF">GDO86_015413</name>
</gene>
<dbReference type="PANTHER" id="PTHR48251:SF1">
    <property type="entry name" value="COILED-COIL DOMAIN-CONTAINING PROTEIN 160"/>
    <property type="match status" value="1"/>
</dbReference>
<sequence length="315" mass="37141">MEGDRKHWVEALFSPHFTVEDFFKQTFEPEELITEKLTKERAKTVEKIYHDAFERFQEADKLKRKDLLSKMIVNSYEPNVHENKQKKQSPVRDHYASINLTHADGKEKPCIWTEGDLKILRSEMDKTQCEGANIKIKFDASKLELSELKTKYKKTEQEFNTVKEALAVSKRQCKSKAILVKQIELDMQLKDSEIVSLKKNLHEKCMIEKSLCKNLSIARKEIKDLLWKVKDLEQVLKTVKQEQEIKKSMSFENLKLSYNLEKNKLLREIETLKEELKKEKIQHDRDHAALNFLRKHFSSISVNTGPEMIQLKILH</sequence>